<evidence type="ECO:0000256" key="2">
    <source>
        <dbReference type="ARBA" id="ARBA00022472"/>
    </source>
</evidence>
<proteinExistence type="inferred from homology"/>
<evidence type="ECO:0000256" key="3">
    <source>
        <dbReference type="ARBA" id="ARBA00022946"/>
    </source>
</evidence>
<dbReference type="SMART" id="SM00733">
    <property type="entry name" value="Mterf"/>
    <property type="match status" value="4"/>
</dbReference>
<dbReference type="InterPro" id="IPR038538">
    <property type="entry name" value="MTERF_sf"/>
</dbReference>
<protein>
    <submittedName>
        <fullName evidence="4">OLC1v1005710C1</fullName>
    </submittedName>
</protein>
<dbReference type="PANTHER" id="PTHR13068:SF231">
    <property type="entry name" value="TRANSCRIPTION TERMINATION FACTOR MTERF2, CHLOROPLASTIC-LIKE"/>
    <property type="match status" value="1"/>
</dbReference>
<dbReference type="PANTHER" id="PTHR13068">
    <property type="entry name" value="CGI-12 PROTEIN-RELATED"/>
    <property type="match status" value="1"/>
</dbReference>
<evidence type="ECO:0000256" key="1">
    <source>
        <dbReference type="ARBA" id="ARBA00007692"/>
    </source>
</evidence>
<dbReference type="AlphaFoldDB" id="A0AAV1DIN2"/>
<dbReference type="Pfam" id="PF02536">
    <property type="entry name" value="mTERF"/>
    <property type="match status" value="1"/>
</dbReference>
<keyword evidence="2" id="KW-0804">Transcription</keyword>
<keyword evidence="2" id="KW-0806">Transcription termination</keyword>
<accession>A0AAV1DIN2</accession>
<gene>
    <name evidence="4" type="ORF">OLC1_LOCUS15011</name>
</gene>
<dbReference type="Gene3D" id="1.25.70.10">
    <property type="entry name" value="Transcription termination factor 3, mitochondrial"/>
    <property type="match status" value="2"/>
</dbReference>
<comment type="similarity">
    <text evidence="1">Belongs to the mTERF family.</text>
</comment>
<dbReference type="InterPro" id="IPR003690">
    <property type="entry name" value="MTERF"/>
</dbReference>
<dbReference type="GO" id="GO:0006353">
    <property type="term" value="P:DNA-templated transcription termination"/>
    <property type="evidence" value="ECO:0007669"/>
    <property type="project" value="UniProtKB-KW"/>
</dbReference>
<reference evidence="4" key="1">
    <citation type="submission" date="2023-03" db="EMBL/GenBank/DDBJ databases">
        <authorList>
            <person name="Julca I."/>
        </authorList>
    </citation>
    <scope>NUCLEOTIDE SEQUENCE</scope>
</reference>
<dbReference type="EMBL" id="OX459122">
    <property type="protein sequence ID" value="CAI9106527.1"/>
    <property type="molecule type" value="Genomic_DNA"/>
</dbReference>
<dbReference type="GO" id="GO:0003676">
    <property type="term" value="F:nucleic acid binding"/>
    <property type="evidence" value="ECO:0007669"/>
    <property type="project" value="InterPro"/>
</dbReference>
<evidence type="ECO:0000313" key="5">
    <source>
        <dbReference type="Proteomes" id="UP001161247"/>
    </source>
</evidence>
<keyword evidence="3" id="KW-0809">Transit peptide</keyword>
<dbReference type="Proteomes" id="UP001161247">
    <property type="component" value="Chromosome 5"/>
</dbReference>
<keyword evidence="5" id="KW-1185">Reference proteome</keyword>
<keyword evidence="2" id="KW-0805">Transcription regulation</keyword>
<sequence>MFTRKCRLQIQAINGGGGSLFFKSLLNLSTTTQKALTQDAHMVDYLIDKLGFSEDAAIAALNKVPSLRPSQEKADSVVNYLKKFGVSKTHIRILVSASPRLLCCKVGKTLEPKFKFFQELGLSGFVLCKVVLCSRRCDGHGLDPLIKPRFFYLRQLMGTESNLLEVLRIFPQVLSCLNTEIVESNVRLLSNYGITHEFTMKLMVKNPIRFFSIKAGEMEEILNRVENVLGIPRESGPRIREVVDYFMNELGYTPDYLASRPVFLTLSFEKRVKPRYEVLRILNEKKLNKRKAGLFTVLTLPESKFLKYYILPYKDILPDVYNTYLSKAGIPTAEQ</sequence>
<evidence type="ECO:0000313" key="4">
    <source>
        <dbReference type="EMBL" id="CAI9106527.1"/>
    </source>
</evidence>
<name>A0AAV1DIN2_OLDCO</name>
<organism evidence="4 5">
    <name type="scientific">Oldenlandia corymbosa var. corymbosa</name>
    <dbReference type="NCBI Taxonomy" id="529605"/>
    <lineage>
        <taxon>Eukaryota</taxon>
        <taxon>Viridiplantae</taxon>
        <taxon>Streptophyta</taxon>
        <taxon>Embryophyta</taxon>
        <taxon>Tracheophyta</taxon>
        <taxon>Spermatophyta</taxon>
        <taxon>Magnoliopsida</taxon>
        <taxon>eudicotyledons</taxon>
        <taxon>Gunneridae</taxon>
        <taxon>Pentapetalae</taxon>
        <taxon>asterids</taxon>
        <taxon>lamiids</taxon>
        <taxon>Gentianales</taxon>
        <taxon>Rubiaceae</taxon>
        <taxon>Rubioideae</taxon>
        <taxon>Spermacoceae</taxon>
        <taxon>Hedyotis-Oldenlandia complex</taxon>
        <taxon>Oldenlandia</taxon>
    </lineage>
</organism>